<dbReference type="Pfam" id="PF03741">
    <property type="entry name" value="TerC"/>
    <property type="match status" value="1"/>
</dbReference>
<evidence type="ECO:0000313" key="7">
    <source>
        <dbReference type="EMBL" id="MCY1078733.1"/>
    </source>
</evidence>
<feature type="transmembrane region" description="Helical" evidence="6">
    <location>
        <begin position="256"/>
        <end position="275"/>
    </location>
</feature>
<dbReference type="InterPro" id="IPR005496">
    <property type="entry name" value="Integral_membrane_TerC"/>
</dbReference>
<sequence length="327" mass="36095">MEMESIGSPALWVGFIVFVLLMLALDLGVFHRKTHEVKFKEALAWSGVWISLALVFNLGIWWKFGTTPAVQFLTGYLIEKSLSIDNIFVFVVIFSALKIPALYQHRVLFWGILSALVLRAAMIFAGVAMLQRFHWLIYVFGAFLILTGVKLFLQRNKEDHPEDGAVMKLARRVIPSTPRFDKDHFFTLENGRKLATPLFMALVLVELTDVLFALDSIPAIFAVTTDPFLVFTSNIFAILGLRSLFFVLAGAVEKFSYLKVGLSAVLVFVGAKMALVDVVKVPPAVSLGVIALLLGGSVVASLLKARAQERAEAEKAVVPDTRPAPAE</sequence>
<evidence type="ECO:0000256" key="4">
    <source>
        <dbReference type="ARBA" id="ARBA00022989"/>
    </source>
</evidence>
<dbReference type="Proteomes" id="UP001207654">
    <property type="component" value="Unassembled WGS sequence"/>
</dbReference>
<dbReference type="RefSeq" id="WP_267537498.1">
    <property type="nucleotide sequence ID" value="NZ_JAPNKA010000001.1"/>
</dbReference>
<name>A0ABT4AAN4_9BACT</name>
<dbReference type="PANTHER" id="PTHR30238:SF0">
    <property type="entry name" value="THYLAKOID MEMBRANE PROTEIN TERC, CHLOROPLASTIC"/>
    <property type="match status" value="1"/>
</dbReference>
<keyword evidence="4 6" id="KW-1133">Transmembrane helix</keyword>
<dbReference type="EMBL" id="JAPNKA010000001">
    <property type="protein sequence ID" value="MCY1078733.1"/>
    <property type="molecule type" value="Genomic_DNA"/>
</dbReference>
<comment type="similarity">
    <text evidence="2">Belongs to the TerC family.</text>
</comment>
<feature type="transmembrane region" description="Helical" evidence="6">
    <location>
        <begin position="12"/>
        <end position="30"/>
    </location>
</feature>
<feature type="transmembrane region" description="Helical" evidence="6">
    <location>
        <begin position="82"/>
        <end position="100"/>
    </location>
</feature>
<evidence type="ECO:0000256" key="6">
    <source>
        <dbReference type="SAM" id="Phobius"/>
    </source>
</evidence>
<feature type="transmembrane region" description="Helical" evidence="6">
    <location>
        <begin position="107"/>
        <end position="129"/>
    </location>
</feature>
<gene>
    <name evidence="7" type="ORF">OV287_30140</name>
</gene>
<evidence type="ECO:0000256" key="1">
    <source>
        <dbReference type="ARBA" id="ARBA00004141"/>
    </source>
</evidence>
<evidence type="ECO:0000256" key="5">
    <source>
        <dbReference type="ARBA" id="ARBA00023136"/>
    </source>
</evidence>
<keyword evidence="8" id="KW-1185">Reference proteome</keyword>
<feature type="transmembrane region" description="Helical" evidence="6">
    <location>
        <begin position="42"/>
        <end position="62"/>
    </location>
</feature>
<accession>A0ABT4AAN4</accession>
<dbReference type="InterPro" id="IPR022369">
    <property type="entry name" value="Integral_membrane_TerC_rswitch"/>
</dbReference>
<keyword evidence="5 6" id="KW-0472">Membrane</keyword>
<organism evidence="7 8">
    <name type="scientific">Archangium lansingense</name>
    <dbReference type="NCBI Taxonomy" id="2995310"/>
    <lineage>
        <taxon>Bacteria</taxon>
        <taxon>Pseudomonadati</taxon>
        <taxon>Myxococcota</taxon>
        <taxon>Myxococcia</taxon>
        <taxon>Myxococcales</taxon>
        <taxon>Cystobacterineae</taxon>
        <taxon>Archangiaceae</taxon>
        <taxon>Archangium</taxon>
    </lineage>
</organism>
<feature type="transmembrane region" description="Helical" evidence="6">
    <location>
        <begin position="135"/>
        <end position="153"/>
    </location>
</feature>
<evidence type="ECO:0000313" key="8">
    <source>
        <dbReference type="Proteomes" id="UP001207654"/>
    </source>
</evidence>
<protein>
    <submittedName>
        <fullName evidence="7">TerC family protein</fullName>
    </submittedName>
</protein>
<evidence type="ECO:0000256" key="3">
    <source>
        <dbReference type="ARBA" id="ARBA00022692"/>
    </source>
</evidence>
<dbReference type="NCBIfam" id="TIGR03718">
    <property type="entry name" value="R_switched_Alx"/>
    <property type="match status" value="1"/>
</dbReference>
<comment type="caution">
    <text evidence="7">The sequence shown here is derived from an EMBL/GenBank/DDBJ whole genome shotgun (WGS) entry which is preliminary data.</text>
</comment>
<reference evidence="7 8" key="1">
    <citation type="submission" date="2022-11" db="EMBL/GenBank/DDBJ databases">
        <title>Minimal conservation of predation-associated metabolite biosynthetic gene clusters underscores biosynthetic potential of Myxococcota including descriptions for ten novel species: Archangium lansinium sp. nov., Myxococcus landrumus sp. nov., Nannocystis bai.</title>
        <authorList>
            <person name="Ahearne A."/>
            <person name="Stevens C."/>
            <person name="Phillips K."/>
        </authorList>
    </citation>
    <scope>NUCLEOTIDE SEQUENCE [LARGE SCALE GENOMIC DNA]</scope>
    <source>
        <strain evidence="7 8">MIWBW</strain>
    </source>
</reference>
<proteinExistence type="inferred from homology"/>
<feature type="transmembrane region" description="Helical" evidence="6">
    <location>
        <begin position="228"/>
        <end position="249"/>
    </location>
</feature>
<evidence type="ECO:0000256" key="2">
    <source>
        <dbReference type="ARBA" id="ARBA00007511"/>
    </source>
</evidence>
<keyword evidence="3 6" id="KW-0812">Transmembrane</keyword>
<feature type="transmembrane region" description="Helical" evidence="6">
    <location>
        <begin position="198"/>
        <end position="222"/>
    </location>
</feature>
<feature type="transmembrane region" description="Helical" evidence="6">
    <location>
        <begin position="281"/>
        <end position="303"/>
    </location>
</feature>
<dbReference type="PANTHER" id="PTHR30238">
    <property type="entry name" value="MEMBRANE BOUND PREDICTED REDOX MODULATOR"/>
    <property type="match status" value="1"/>
</dbReference>
<comment type="subcellular location">
    <subcellularLocation>
        <location evidence="1">Membrane</location>
        <topology evidence="1">Multi-pass membrane protein</topology>
    </subcellularLocation>
</comment>